<protein>
    <submittedName>
        <fullName evidence="2">Ogr/Delta-like zinc finger family protein</fullName>
    </submittedName>
</protein>
<reference evidence="2 3" key="1">
    <citation type="submission" date="2023-06" db="EMBL/GenBank/DDBJ databases">
        <title>Genomic Analysis of Acinetobacter Strains Recovered from South Australian Aquatic Samples provides Insights into the Circulation of Antibiotic Resistance determinants in the Environment.</title>
        <authorList>
            <person name="Tobin L."/>
            <person name="Jarocki V.M."/>
            <person name="Kenyon J."/>
            <person name="Drigo B."/>
            <person name="Donner E."/>
            <person name="Djordjevic S.P."/>
            <person name="Hamidian M."/>
        </authorList>
    </citation>
    <scope>NUCLEOTIDE SEQUENCE [LARGE SCALE GENOMIC DNA]</scope>
    <source>
        <strain evidence="2 3">SAAc652</strain>
    </source>
</reference>
<sequence length="131" mass="15007">MSKSIGFYCPHCGKRMHVTSRKRPSPLFNELIVSCQVSECLASFAATLEMVRPIHNSLNPNTEVEIGLPASKRQWEKELEHHLSSLETLPTIDEHQKTYIEGFISALFHSSTIDLTRAQTYRNRLQQIKLI</sequence>
<evidence type="ECO:0000259" key="1">
    <source>
        <dbReference type="Pfam" id="PF04606"/>
    </source>
</evidence>
<dbReference type="EMBL" id="JASVDY010000004">
    <property type="protein sequence ID" value="MDV2469807.1"/>
    <property type="molecule type" value="Genomic_DNA"/>
</dbReference>
<dbReference type="Pfam" id="PF04606">
    <property type="entry name" value="Ogr_Delta"/>
    <property type="match status" value="1"/>
</dbReference>
<accession>A0ABU3WHK4</accession>
<comment type="caution">
    <text evidence="2">The sequence shown here is derived from an EMBL/GenBank/DDBJ whole genome shotgun (WGS) entry which is preliminary data.</text>
</comment>
<keyword evidence="3" id="KW-1185">Reference proteome</keyword>
<gene>
    <name evidence="2" type="ORF">QR674_12535</name>
</gene>
<evidence type="ECO:0000313" key="2">
    <source>
        <dbReference type="EMBL" id="MDV2469807.1"/>
    </source>
</evidence>
<dbReference type="RefSeq" id="WP_317084678.1">
    <property type="nucleotide sequence ID" value="NZ_JASVDY010000004.1"/>
</dbReference>
<name>A0ABU3WHK4_9GAMM</name>
<evidence type="ECO:0000313" key="3">
    <source>
        <dbReference type="Proteomes" id="UP001278188"/>
    </source>
</evidence>
<dbReference type="Proteomes" id="UP001278188">
    <property type="component" value="Unassembled WGS sequence"/>
</dbReference>
<dbReference type="InterPro" id="IPR007684">
    <property type="entry name" value="Znf_Ogr/Delta"/>
</dbReference>
<organism evidence="2 3">
    <name type="scientific">Acinetobacter chinensis</name>
    <dbReference type="NCBI Taxonomy" id="2004650"/>
    <lineage>
        <taxon>Bacteria</taxon>
        <taxon>Pseudomonadati</taxon>
        <taxon>Pseudomonadota</taxon>
        <taxon>Gammaproteobacteria</taxon>
        <taxon>Moraxellales</taxon>
        <taxon>Moraxellaceae</taxon>
        <taxon>Acinetobacter</taxon>
    </lineage>
</organism>
<proteinExistence type="predicted"/>
<feature type="domain" description="Zinc finger Ogr/Delta-type" evidence="1">
    <location>
        <begin position="9"/>
        <end position="52"/>
    </location>
</feature>